<accession>A0A195DKS6</accession>
<evidence type="ECO:0000256" key="6">
    <source>
        <dbReference type="SAM" id="Coils"/>
    </source>
</evidence>
<dbReference type="AlphaFoldDB" id="A0A195DKS6"/>
<dbReference type="Pfam" id="PF16563">
    <property type="entry name" value="P66_CC"/>
    <property type="match status" value="1"/>
</dbReference>
<evidence type="ECO:0000256" key="1">
    <source>
        <dbReference type="ARBA" id="ARBA00004123"/>
    </source>
</evidence>
<keyword evidence="4" id="KW-0804">Transcription</keyword>
<feature type="region of interest" description="Disordered" evidence="7">
    <location>
        <begin position="1"/>
        <end position="35"/>
    </location>
</feature>
<feature type="compositionally biased region" description="Polar residues" evidence="7">
    <location>
        <begin position="15"/>
        <end position="31"/>
    </location>
</feature>
<gene>
    <name evidence="9" type="ORF">ALC57_14455</name>
</gene>
<dbReference type="STRING" id="471704.A0A195DKS6"/>
<dbReference type="GO" id="GO:0016581">
    <property type="term" value="C:NuRD complex"/>
    <property type="evidence" value="ECO:0007669"/>
    <property type="project" value="TreeGrafter"/>
</dbReference>
<dbReference type="InterPro" id="IPR040386">
    <property type="entry name" value="P66"/>
</dbReference>
<evidence type="ECO:0000259" key="8">
    <source>
        <dbReference type="Pfam" id="PF16563"/>
    </source>
</evidence>
<feature type="coiled-coil region" evidence="6">
    <location>
        <begin position="122"/>
        <end position="156"/>
    </location>
</feature>
<feature type="compositionally biased region" description="Acidic residues" evidence="7">
    <location>
        <begin position="1"/>
        <end position="10"/>
    </location>
</feature>
<dbReference type="PANTHER" id="PTHR13455:SF7">
    <property type="entry name" value="SIMJANG, ISOFORM E"/>
    <property type="match status" value="1"/>
</dbReference>
<dbReference type="Proteomes" id="UP000078492">
    <property type="component" value="Unassembled WGS sequence"/>
</dbReference>
<feature type="region of interest" description="Disordered" evidence="7">
    <location>
        <begin position="197"/>
        <end position="322"/>
    </location>
</feature>
<protein>
    <submittedName>
        <fullName evidence="9">Transcriptional repressor p66-alpha</fullName>
    </submittedName>
</protein>
<dbReference type="InterPro" id="IPR032346">
    <property type="entry name" value="P66_CC"/>
</dbReference>
<dbReference type="PANTHER" id="PTHR13455">
    <property type="entry name" value="TRANSCRIPTIONAL REPRESSOR P66-RELATED"/>
    <property type="match status" value="1"/>
</dbReference>
<organism evidence="9 10">
    <name type="scientific">Trachymyrmex cornetzi</name>
    <dbReference type="NCBI Taxonomy" id="471704"/>
    <lineage>
        <taxon>Eukaryota</taxon>
        <taxon>Metazoa</taxon>
        <taxon>Ecdysozoa</taxon>
        <taxon>Arthropoda</taxon>
        <taxon>Hexapoda</taxon>
        <taxon>Insecta</taxon>
        <taxon>Pterygota</taxon>
        <taxon>Neoptera</taxon>
        <taxon>Endopterygota</taxon>
        <taxon>Hymenoptera</taxon>
        <taxon>Apocrita</taxon>
        <taxon>Aculeata</taxon>
        <taxon>Formicoidea</taxon>
        <taxon>Formicidae</taxon>
        <taxon>Myrmicinae</taxon>
        <taxon>Trachymyrmex</taxon>
    </lineage>
</organism>
<feature type="compositionally biased region" description="Basic and acidic residues" evidence="7">
    <location>
        <begin position="269"/>
        <end position="278"/>
    </location>
</feature>
<name>A0A195DKS6_9HYME</name>
<keyword evidence="2" id="KW-0805">Transcription regulation</keyword>
<feature type="compositionally biased region" description="Polar residues" evidence="7">
    <location>
        <begin position="290"/>
        <end position="307"/>
    </location>
</feature>
<feature type="region of interest" description="Disordered" evidence="7">
    <location>
        <begin position="64"/>
        <end position="117"/>
    </location>
</feature>
<feature type="region of interest" description="Disordered" evidence="7">
    <location>
        <begin position="472"/>
        <end position="492"/>
    </location>
</feature>
<feature type="domain" description="Transcriptional repressor p66 coiled-coil MBD2-interaction" evidence="8">
    <location>
        <begin position="128"/>
        <end position="168"/>
    </location>
</feature>
<dbReference type="GO" id="GO:0000122">
    <property type="term" value="P:negative regulation of transcription by RNA polymerase II"/>
    <property type="evidence" value="ECO:0007669"/>
    <property type="project" value="InterPro"/>
</dbReference>
<evidence type="ECO:0000256" key="7">
    <source>
        <dbReference type="SAM" id="MobiDB-lite"/>
    </source>
</evidence>
<evidence type="ECO:0000256" key="5">
    <source>
        <dbReference type="ARBA" id="ARBA00023242"/>
    </source>
</evidence>
<evidence type="ECO:0000256" key="2">
    <source>
        <dbReference type="ARBA" id="ARBA00023015"/>
    </source>
</evidence>
<proteinExistence type="predicted"/>
<evidence type="ECO:0000313" key="10">
    <source>
        <dbReference type="Proteomes" id="UP000078492"/>
    </source>
</evidence>
<keyword evidence="5" id="KW-0539">Nucleus</keyword>
<evidence type="ECO:0000256" key="4">
    <source>
        <dbReference type="ARBA" id="ARBA00023163"/>
    </source>
</evidence>
<reference evidence="9 10" key="1">
    <citation type="submission" date="2015-09" db="EMBL/GenBank/DDBJ databases">
        <title>Trachymyrmex cornetzi WGS genome.</title>
        <authorList>
            <person name="Nygaard S."/>
            <person name="Hu H."/>
            <person name="Boomsma J."/>
            <person name="Zhang G."/>
        </authorList>
    </citation>
    <scope>NUCLEOTIDE SEQUENCE [LARGE SCALE GENOMIC DNA]</scope>
    <source>
        <strain evidence="9">Tcor2-1</strain>
        <tissue evidence="9">Whole body</tissue>
    </source>
</reference>
<dbReference type="Gene3D" id="6.10.250.1650">
    <property type="match status" value="1"/>
</dbReference>
<dbReference type="EMBL" id="KQ980765">
    <property type="protein sequence ID" value="KYN13442.1"/>
    <property type="molecule type" value="Genomic_DNA"/>
</dbReference>
<keyword evidence="3 6" id="KW-0175">Coiled coil</keyword>
<keyword evidence="10" id="KW-1185">Reference proteome</keyword>
<feature type="compositionally biased region" description="Low complexity" evidence="7">
    <location>
        <begin position="255"/>
        <end position="265"/>
    </location>
</feature>
<feature type="compositionally biased region" description="Polar residues" evidence="7">
    <location>
        <begin position="472"/>
        <end position="481"/>
    </location>
</feature>
<evidence type="ECO:0000313" key="9">
    <source>
        <dbReference type="EMBL" id="KYN13442.1"/>
    </source>
</evidence>
<feature type="compositionally biased region" description="Basic and acidic residues" evidence="7">
    <location>
        <begin position="84"/>
        <end position="98"/>
    </location>
</feature>
<feature type="compositionally biased region" description="Basic and acidic residues" evidence="7">
    <location>
        <begin position="308"/>
        <end position="318"/>
    </location>
</feature>
<comment type="subcellular location">
    <subcellularLocation>
        <location evidence="1">Nucleus</location>
    </subcellularLocation>
</comment>
<evidence type="ECO:0000256" key="3">
    <source>
        <dbReference type="ARBA" id="ARBA00023054"/>
    </source>
</evidence>
<sequence>MEAMDVDGDSVVDLSISSGGRRNSPSLSVNSGDIPLDLGVHYSSGSNLENSMPEARNIQNAARGILAPKRSHGDERKPRRNLRPRIERSYAESPDEPRMNGYLNGNASDSDEGDMPPLVPIKELSSDELAERERLLRKYREELKSEEMKLVLLKKLRQSQQLKENIATAPKVLNKLPPPVTAQQVPHSFFLYHRAGKAPPPLLKGQPAPSRSSSLHAPPPGMVLPPNAGRNAIPSTGGMPPNMVIPQPPHPRGRPPSVAAASVSSYHAPTDRTERSTKDPTPAPAHQLLAGSQENKTTASLSTPVNSEQERTSRDETPAQRQAAAKMALRKQLEKTLLQIPPPKPPPPEMHFVPNPSNTEFIYLVGLEHVVDFITKEPAIPPPPEPFECSQCKTDFTPVWKWEKPMPGELAKNPVPGIPPHQPLPAHMMPHFTSILYPYQLAMAAGGKGLVELQRQAADLQRQYLLDMIPSQTSQAQSNQAPPRAHPHNWKT</sequence>